<proteinExistence type="predicted"/>
<dbReference type="AlphaFoldDB" id="A0A7R9BE07"/>
<evidence type="ECO:0000256" key="1">
    <source>
        <dbReference type="SAM" id="MobiDB-lite"/>
    </source>
</evidence>
<name>A0A7R9BE07_9CRUS</name>
<reference evidence="2" key="1">
    <citation type="submission" date="2020-11" db="EMBL/GenBank/DDBJ databases">
        <authorList>
            <person name="Tran Van P."/>
        </authorList>
    </citation>
    <scope>NUCLEOTIDE SEQUENCE</scope>
</reference>
<evidence type="ECO:0000313" key="3">
    <source>
        <dbReference type="Proteomes" id="UP000678499"/>
    </source>
</evidence>
<dbReference type="EMBL" id="OA882100">
    <property type="protein sequence ID" value="CAD7272773.1"/>
    <property type="molecule type" value="Genomic_DNA"/>
</dbReference>
<gene>
    <name evidence="2" type="ORF">NMOB1V02_LOCUS695</name>
</gene>
<dbReference type="Proteomes" id="UP000678499">
    <property type="component" value="Unassembled WGS sequence"/>
</dbReference>
<organism evidence="2">
    <name type="scientific">Notodromas monacha</name>
    <dbReference type="NCBI Taxonomy" id="399045"/>
    <lineage>
        <taxon>Eukaryota</taxon>
        <taxon>Metazoa</taxon>
        <taxon>Ecdysozoa</taxon>
        <taxon>Arthropoda</taxon>
        <taxon>Crustacea</taxon>
        <taxon>Oligostraca</taxon>
        <taxon>Ostracoda</taxon>
        <taxon>Podocopa</taxon>
        <taxon>Podocopida</taxon>
        <taxon>Cypridocopina</taxon>
        <taxon>Cypridoidea</taxon>
        <taxon>Cyprididae</taxon>
        <taxon>Notodromas</taxon>
    </lineage>
</organism>
<feature type="region of interest" description="Disordered" evidence="1">
    <location>
        <begin position="1"/>
        <end position="40"/>
    </location>
</feature>
<evidence type="ECO:0000313" key="2">
    <source>
        <dbReference type="EMBL" id="CAD7272773.1"/>
    </source>
</evidence>
<feature type="compositionally biased region" description="Basic and acidic residues" evidence="1">
    <location>
        <begin position="31"/>
        <end position="40"/>
    </location>
</feature>
<keyword evidence="3" id="KW-1185">Reference proteome</keyword>
<sequence>MPRKRKESSCSSASSSNPKKHKPSAEPVLACRDEPESLPLPEERLLTVEEAELLVLERQRDLSPLRDESAYWRDMRNSDAVFRMMRKFQADRKREAEELECKTMRQLKELDTASSRHIVRRMKTKKHQEDVLKDPLYRLKHINKQLFGMCRSDRISKLAERMESEIATHIVRRMKTKKNQEDVLKDPLYRLKHINKQLFGMCRSDRISKLAERMESEIATRFPEVRTLK</sequence>
<accession>A0A7R9BE07</accession>
<protein>
    <submittedName>
        <fullName evidence="2">Uncharacterized protein</fullName>
    </submittedName>
</protein>
<dbReference type="EMBL" id="CAJPEX010000063">
    <property type="protein sequence ID" value="CAG0912925.1"/>
    <property type="molecule type" value="Genomic_DNA"/>
</dbReference>